<keyword evidence="1 3" id="KW-0820">tRNA-binding</keyword>
<keyword evidence="2 3" id="KW-0694">RNA-binding</keyword>
<gene>
    <name evidence="5" type="ORF">COV74_07380</name>
</gene>
<dbReference type="Gene3D" id="2.40.50.140">
    <property type="entry name" value="Nucleic acid-binding proteins"/>
    <property type="match status" value="1"/>
</dbReference>
<keyword evidence="5" id="KW-0436">Ligase</keyword>
<comment type="caution">
    <text evidence="5">The sequence shown here is derived from an EMBL/GenBank/DDBJ whole genome shotgun (WGS) entry which is preliminary data.</text>
</comment>
<dbReference type="PROSITE" id="PS50886">
    <property type="entry name" value="TRBD"/>
    <property type="match status" value="1"/>
</dbReference>
<feature type="non-terminal residue" evidence="5">
    <location>
        <position position="1"/>
    </location>
</feature>
<evidence type="ECO:0000256" key="1">
    <source>
        <dbReference type="ARBA" id="ARBA00022555"/>
    </source>
</evidence>
<proteinExistence type="predicted"/>
<evidence type="ECO:0000313" key="5">
    <source>
        <dbReference type="EMBL" id="PIQ85830.1"/>
    </source>
</evidence>
<accession>A0A2H0LN20</accession>
<protein>
    <submittedName>
        <fullName evidence="5">Methionine--tRNA ligase subunit beta</fullName>
    </submittedName>
</protein>
<evidence type="ECO:0000256" key="2">
    <source>
        <dbReference type="ARBA" id="ARBA00022884"/>
    </source>
</evidence>
<dbReference type="GO" id="GO:0016874">
    <property type="term" value="F:ligase activity"/>
    <property type="evidence" value="ECO:0007669"/>
    <property type="project" value="UniProtKB-KW"/>
</dbReference>
<feature type="domain" description="TRNA-binding" evidence="4">
    <location>
        <begin position="1"/>
        <end position="40"/>
    </location>
</feature>
<name>A0A2H0LN20_9BACT</name>
<dbReference type="AlphaFoldDB" id="A0A2H0LN20"/>
<dbReference type="SUPFAM" id="SSF50249">
    <property type="entry name" value="Nucleic acid-binding proteins"/>
    <property type="match status" value="1"/>
</dbReference>
<dbReference type="InterPro" id="IPR012340">
    <property type="entry name" value="NA-bd_OB-fold"/>
</dbReference>
<evidence type="ECO:0000313" key="6">
    <source>
        <dbReference type="Proteomes" id="UP000230859"/>
    </source>
</evidence>
<dbReference type="EMBL" id="PCVY01000060">
    <property type="protein sequence ID" value="PIQ85830.1"/>
    <property type="molecule type" value="Genomic_DNA"/>
</dbReference>
<dbReference type="Pfam" id="PF01588">
    <property type="entry name" value="tRNA_bind"/>
    <property type="match status" value="1"/>
</dbReference>
<dbReference type="InterPro" id="IPR002547">
    <property type="entry name" value="tRNA-bd_dom"/>
</dbReference>
<reference evidence="5 6" key="1">
    <citation type="submission" date="2017-09" db="EMBL/GenBank/DDBJ databases">
        <title>Depth-based differentiation of microbial function through sediment-hosted aquifers and enrichment of novel symbionts in the deep terrestrial subsurface.</title>
        <authorList>
            <person name="Probst A.J."/>
            <person name="Ladd B."/>
            <person name="Jarett J.K."/>
            <person name="Geller-Mcgrath D.E."/>
            <person name="Sieber C.M."/>
            <person name="Emerson J.B."/>
            <person name="Anantharaman K."/>
            <person name="Thomas B.C."/>
            <person name="Malmstrom R."/>
            <person name="Stieglmeier M."/>
            <person name="Klingl A."/>
            <person name="Woyke T."/>
            <person name="Ryan C.M."/>
            <person name="Banfield J.F."/>
        </authorList>
    </citation>
    <scope>NUCLEOTIDE SEQUENCE [LARGE SCALE GENOMIC DNA]</scope>
    <source>
        <strain evidence="5">CG11_big_fil_rev_8_21_14_0_20_45_26</strain>
    </source>
</reference>
<organism evidence="5 6">
    <name type="scientific">Candidatus Abzuiibacterium crystallinum</name>
    <dbReference type="NCBI Taxonomy" id="1974748"/>
    <lineage>
        <taxon>Bacteria</taxon>
        <taxon>Pseudomonadati</taxon>
        <taxon>Candidatus Omnitrophota</taxon>
        <taxon>Candidatus Abzuiibacterium</taxon>
    </lineage>
</organism>
<dbReference type="Proteomes" id="UP000230859">
    <property type="component" value="Unassembled WGS sequence"/>
</dbReference>
<sequence length="40" mass="4035">LEPAVIRGVESKGMLLAADGGDCVVILTPEKDVPSGAGIR</sequence>
<evidence type="ECO:0000259" key="4">
    <source>
        <dbReference type="PROSITE" id="PS50886"/>
    </source>
</evidence>
<dbReference type="GO" id="GO:0000049">
    <property type="term" value="F:tRNA binding"/>
    <property type="evidence" value="ECO:0007669"/>
    <property type="project" value="UniProtKB-UniRule"/>
</dbReference>
<evidence type="ECO:0000256" key="3">
    <source>
        <dbReference type="PROSITE-ProRule" id="PRU00209"/>
    </source>
</evidence>